<dbReference type="EMBL" id="CP151503">
    <property type="protein sequence ID" value="WZN60800.1"/>
    <property type="molecule type" value="Genomic_DNA"/>
</dbReference>
<protein>
    <submittedName>
        <fullName evidence="4">SWIM-type domain-containing protein</fullName>
    </submittedName>
</protein>
<feature type="region of interest" description="Disordered" evidence="2">
    <location>
        <begin position="285"/>
        <end position="372"/>
    </location>
</feature>
<keyword evidence="5" id="KW-1185">Reference proteome</keyword>
<evidence type="ECO:0000256" key="2">
    <source>
        <dbReference type="SAM" id="MobiDB-lite"/>
    </source>
</evidence>
<reference evidence="4 5" key="1">
    <citation type="submission" date="2024-03" db="EMBL/GenBank/DDBJ databases">
        <title>Complete genome sequence of the green alga Chloropicon roscoffensis RCC1871.</title>
        <authorList>
            <person name="Lemieux C."/>
            <person name="Pombert J.-F."/>
            <person name="Otis C."/>
            <person name="Turmel M."/>
        </authorList>
    </citation>
    <scope>NUCLEOTIDE SEQUENCE [LARGE SCALE GENOMIC DNA]</scope>
    <source>
        <strain evidence="4 5">RCC1871</strain>
    </source>
</reference>
<dbReference type="AlphaFoldDB" id="A0AAX4P590"/>
<dbReference type="InterPro" id="IPR007527">
    <property type="entry name" value="Znf_SWIM"/>
</dbReference>
<evidence type="ECO:0000256" key="1">
    <source>
        <dbReference type="PROSITE-ProRule" id="PRU00325"/>
    </source>
</evidence>
<organism evidence="4 5">
    <name type="scientific">Chloropicon roscoffensis</name>
    <dbReference type="NCBI Taxonomy" id="1461544"/>
    <lineage>
        <taxon>Eukaryota</taxon>
        <taxon>Viridiplantae</taxon>
        <taxon>Chlorophyta</taxon>
        <taxon>Chloropicophyceae</taxon>
        <taxon>Chloropicales</taxon>
        <taxon>Chloropicaceae</taxon>
        <taxon>Chloropicon</taxon>
    </lineage>
</organism>
<evidence type="ECO:0000313" key="5">
    <source>
        <dbReference type="Proteomes" id="UP001472866"/>
    </source>
</evidence>
<keyword evidence="1" id="KW-0863">Zinc-finger</keyword>
<name>A0AAX4P590_9CHLO</name>
<feature type="domain" description="SWIM-type" evidence="3">
    <location>
        <begin position="97"/>
        <end position="138"/>
    </location>
</feature>
<gene>
    <name evidence="4" type="ORF">HKI87_03g23340</name>
</gene>
<proteinExistence type="predicted"/>
<feature type="compositionally biased region" description="Polar residues" evidence="2">
    <location>
        <begin position="1"/>
        <end position="11"/>
    </location>
</feature>
<feature type="compositionally biased region" description="Low complexity" evidence="2">
    <location>
        <begin position="184"/>
        <end position="204"/>
    </location>
</feature>
<feature type="region of interest" description="Disordered" evidence="2">
    <location>
        <begin position="156"/>
        <end position="268"/>
    </location>
</feature>
<feature type="compositionally biased region" description="Basic and acidic residues" evidence="2">
    <location>
        <begin position="173"/>
        <end position="183"/>
    </location>
</feature>
<keyword evidence="1" id="KW-0479">Metal-binding</keyword>
<sequence length="405" mass="43269">MGDASQRTTESPRAKPGAFLPLEGATDEALDSLLVALDETKKVKKVTRGRRIKASRDLLKWKNLTDPNAIPSSSGQSVTVAATCISQGRAKDSDSRYSLSLECGTDGEVRTLRCTCPYAQKCDEGFCKHTIALIIWTCENAASSFPRAKLASSRAAPAIEEAEDEPQKPNAGEAKRGRDRRDTSAATTTTTSSVQQAQETTTSKGGDGGEGERVKGSPAVVPDADGWLPVRKKTKRSEGVETGMETKLVQNSSTIQQTQKKSAQGVSEVDDGLDDIFDDWLGLGSTSGQAKAKPKPTATEEPAGAAKKAEPAAEGEKDDLDDVLGTYFTQRKRRDEAGEPSATRDSLVSLISARESQSPAGAAKKAEPVDVTSWKDDLDEALNVGNKKKGKVSFKQKFLDLGFQL</sequence>
<accession>A0AAX4P590</accession>
<dbReference type="PROSITE" id="PS50966">
    <property type="entry name" value="ZF_SWIM"/>
    <property type="match status" value="1"/>
</dbReference>
<keyword evidence="1" id="KW-0862">Zinc</keyword>
<feature type="compositionally biased region" description="Low complexity" evidence="2">
    <location>
        <begin position="295"/>
        <end position="306"/>
    </location>
</feature>
<dbReference type="GO" id="GO:0008270">
    <property type="term" value="F:zinc ion binding"/>
    <property type="evidence" value="ECO:0007669"/>
    <property type="project" value="UniProtKB-KW"/>
</dbReference>
<evidence type="ECO:0000259" key="3">
    <source>
        <dbReference type="PROSITE" id="PS50966"/>
    </source>
</evidence>
<feature type="region of interest" description="Disordered" evidence="2">
    <location>
        <begin position="1"/>
        <end position="22"/>
    </location>
</feature>
<feature type="compositionally biased region" description="Polar residues" evidence="2">
    <location>
        <begin position="248"/>
        <end position="265"/>
    </location>
</feature>
<dbReference type="Proteomes" id="UP001472866">
    <property type="component" value="Chromosome 03"/>
</dbReference>
<evidence type="ECO:0000313" key="4">
    <source>
        <dbReference type="EMBL" id="WZN60800.1"/>
    </source>
</evidence>